<comment type="caution">
    <text evidence="6">The sequence shown here is derived from an EMBL/GenBank/DDBJ whole genome shotgun (WGS) entry which is preliminary data.</text>
</comment>
<evidence type="ECO:0000256" key="1">
    <source>
        <dbReference type="ARBA" id="ARBA00022729"/>
    </source>
</evidence>
<evidence type="ECO:0000256" key="4">
    <source>
        <dbReference type="ARBA" id="ARBA00023319"/>
    </source>
</evidence>
<evidence type="ECO:0000256" key="3">
    <source>
        <dbReference type="ARBA" id="ARBA00023157"/>
    </source>
</evidence>
<accession>A0A820R9Q3</accession>
<dbReference type="InterPro" id="IPR007110">
    <property type="entry name" value="Ig-like_dom"/>
</dbReference>
<dbReference type="InterPro" id="IPR013783">
    <property type="entry name" value="Ig-like_fold"/>
</dbReference>
<keyword evidence="1" id="KW-0732">Signal</keyword>
<feature type="non-terminal residue" evidence="6">
    <location>
        <position position="1"/>
    </location>
</feature>
<dbReference type="InterPro" id="IPR003598">
    <property type="entry name" value="Ig_sub2"/>
</dbReference>
<evidence type="ECO:0000313" key="6">
    <source>
        <dbReference type="EMBL" id="CAF4432379.1"/>
    </source>
</evidence>
<reference evidence="6" key="1">
    <citation type="submission" date="2021-02" db="EMBL/GenBank/DDBJ databases">
        <authorList>
            <person name="Nowell W R."/>
        </authorList>
    </citation>
    <scope>NUCLEOTIDE SEQUENCE</scope>
</reference>
<dbReference type="InterPro" id="IPR036179">
    <property type="entry name" value="Ig-like_dom_sf"/>
</dbReference>
<dbReference type="PANTHER" id="PTHR12231:SF253">
    <property type="entry name" value="DPR-INTERACTING PROTEIN ETA, ISOFORM B-RELATED"/>
    <property type="match status" value="1"/>
</dbReference>
<keyword evidence="3" id="KW-1015">Disulfide bond</keyword>
<dbReference type="PANTHER" id="PTHR12231">
    <property type="entry name" value="CTX-RELATED TYPE I TRANSMEMBRANE PROTEIN"/>
    <property type="match status" value="1"/>
</dbReference>
<dbReference type="Proteomes" id="UP000663881">
    <property type="component" value="Unassembled WGS sequence"/>
</dbReference>
<name>A0A820R9Q3_9BILA</name>
<dbReference type="GO" id="GO:0043005">
    <property type="term" value="C:neuron projection"/>
    <property type="evidence" value="ECO:0007669"/>
    <property type="project" value="TreeGrafter"/>
</dbReference>
<evidence type="ECO:0000313" key="7">
    <source>
        <dbReference type="Proteomes" id="UP000663881"/>
    </source>
</evidence>
<dbReference type="PROSITE" id="PS50835">
    <property type="entry name" value="IG_LIKE"/>
    <property type="match status" value="1"/>
</dbReference>
<sequence>PMPPAILTEPDPEVIFDPRVNIELPCLAKGNPAPIYTWTKDGRFYEPSAQNNRVAMGSDSGTLIFTQAQTIDQGWYQCNATNMWGKDEDNELE</sequence>
<keyword evidence="4" id="KW-0393">Immunoglobulin domain</keyword>
<evidence type="ECO:0000256" key="2">
    <source>
        <dbReference type="ARBA" id="ARBA00022737"/>
    </source>
</evidence>
<gene>
    <name evidence="6" type="ORF">OKA104_LOCUS53151</name>
</gene>
<protein>
    <recommendedName>
        <fullName evidence="5">Ig-like domain-containing protein</fullName>
    </recommendedName>
</protein>
<dbReference type="InterPro" id="IPR051170">
    <property type="entry name" value="Neural/epithelial_adhesion"/>
</dbReference>
<dbReference type="SMART" id="SM00408">
    <property type="entry name" value="IGc2"/>
    <property type="match status" value="1"/>
</dbReference>
<dbReference type="AlphaFoldDB" id="A0A820R9Q3"/>
<dbReference type="Gene3D" id="2.60.40.10">
    <property type="entry name" value="Immunoglobulins"/>
    <property type="match status" value="1"/>
</dbReference>
<dbReference type="SUPFAM" id="SSF48726">
    <property type="entry name" value="Immunoglobulin"/>
    <property type="match status" value="1"/>
</dbReference>
<keyword evidence="2" id="KW-0677">Repeat</keyword>
<dbReference type="Pfam" id="PF13927">
    <property type="entry name" value="Ig_3"/>
    <property type="match status" value="1"/>
</dbReference>
<proteinExistence type="predicted"/>
<organism evidence="6 7">
    <name type="scientific">Adineta steineri</name>
    <dbReference type="NCBI Taxonomy" id="433720"/>
    <lineage>
        <taxon>Eukaryota</taxon>
        <taxon>Metazoa</taxon>
        <taxon>Spiralia</taxon>
        <taxon>Gnathifera</taxon>
        <taxon>Rotifera</taxon>
        <taxon>Eurotatoria</taxon>
        <taxon>Bdelloidea</taxon>
        <taxon>Adinetida</taxon>
        <taxon>Adinetidae</taxon>
        <taxon>Adineta</taxon>
    </lineage>
</organism>
<feature type="domain" description="Ig-like" evidence="5">
    <location>
        <begin position="4"/>
        <end position="93"/>
    </location>
</feature>
<evidence type="ECO:0000259" key="5">
    <source>
        <dbReference type="PROSITE" id="PS50835"/>
    </source>
</evidence>
<dbReference type="EMBL" id="CAJOAY010032462">
    <property type="protein sequence ID" value="CAF4432379.1"/>
    <property type="molecule type" value="Genomic_DNA"/>
</dbReference>